<protein>
    <submittedName>
        <fullName evidence="1">Uncharacterized protein</fullName>
    </submittedName>
</protein>
<dbReference type="PANTHER" id="PTHR30344">
    <property type="entry name" value="6-PHOSPHOGLUCONOLACTONASE-RELATED"/>
    <property type="match status" value="1"/>
</dbReference>
<comment type="caution">
    <text evidence="1">The sequence shown here is derived from an EMBL/GenBank/DDBJ whole genome shotgun (WGS) entry which is preliminary data.</text>
</comment>
<accession>A0ABY0HFD2</accession>
<dbReference type="EMBL" id="QJNS01000076">
    <property type="protein sequence ID" value="RYO89198.1"/>
    <property type="molecule type" value="Genomic_DNA"/>
</dbReference>
<dbReference type="Gene3D" id="2.130.10.10">
    <property type="entry name" value="YVTN repeat-like/Quinoprotein amine dehydrogenase"/>
    <property type="match status" value="1"/>
</dbReference>
<evidence type="ECO:0000313" key="1">
    <source>
        <dbReference type="EMBL" id="RYO89198.1"/>
    </source>
</evidence>
<name>A0ABY0HFD2_9PEZI</name>
<gene>
    <name evidence="1" type="ORF">DL762_003342</name>
</gene>
<dbReference type="InterPro" id="IPR050282">
    <property type="entry name" value="Cycloisomerase_2"/>
</dbReference>
<dbReference type="SUPFAM" id="SSF75011">
    <property type="entry name" value="3-carboxy-cis,cis-mucoante lactonizing enzyme"/>
    <property type="match status" value="1"/>
</dbReference>
<dbReference type="PANTHER" id="PTHR30344:SF4">
    <property type="entry name" value="CYCLASE, PUTATIVE (AFU_ORTHOLOGUE AFUA_6G11580)-RELATED"/>
    <property type="match status" value="1"/>
</dbReference>
<sequence length="171" mass="17820">METANELVTYELDGDTREPRGEASVFSVIPEGLNRTSYWAAEVALSPGGQYLWASTRAHEASDVGYLSAFGLDTDGAVVSAGRPGSGTVAGGKRPLFMVPTTTRGGIANSVSPAPWSDEFVAMTDFGTGYVQIRKMTTTKIDGGVDEVGAAAVARVDIPDGGCCANVICYD</sequence>
<dbReference type="InterPro" id="IPR015943">
    <property type="entry name" value="WD40/YVTN_repeat-like_dom_sf"/>
</dbReference>
<keyword evidence="2" id="KW-1185">Reference proteome</keyword>
<reference evidence="1 2" key="1">
    <citation type="submission" date="2018-06" db="EMBL/GenBank/DDBJ databases">
        <title>Complete Genomes of Monosporascus.</title>
        <authorList>
            <person name="Robinson A.J."/>
            <person name="Natvig D.O."/>
        </authorList>
    </citation>
    <scope>NUCLEOTIDE SEQUENCE [LARGE SCALE GENOMIC DNA]</scope>
    <source>
        <strain evidence="1 2">CBS 609.92</strain>
    </source>
</reference>
<organism evidence="1 2">
    <name type="scientific">Monosporascus cannonballus</name>
    <dbReference type="NCBI Taxonomy" id="155416"/>
    <lineage>
        <taxon>Eukaryota</taxon>
        <taxon>Fungi</taxon>
        <taxon>Dikarya</taxon>
        <taxon>Ascomycota</taxon>
        <taxon>Pezizomycotina</taxon>
        <taxon>Sordariomycetes</taxon>
        <taxon>Xylariomycetidae</taxon>
        <taxon>Xylariales</taxon>
        <taxon>Xylariales incertae sedis</taxon>
        <taxon>Monosporascus</taxon>
    </lineage>
</organism>
<evidence type="ECO:0000313" key="2">
    <source>
        <dbReference type="Proteomes" id="UP000294003"/>
    </source>
</evidence>
<proteinExistence type="predicted"/>
<dbReference type="Proteomes" id="UP000294003">
    <property type="component" value="Unassembled WGS sequence"/>
</dbReference>